<dbReference type="GO" id="GO:0004190">
    <property type="term" value="F:aspartic-type endopeptidase activity"/>
    <property type="evidence" value="ECO:0007669"/>
    <property type="project" value="UniProtKB-UniRule"/>
</dbReference>
<keyword evidence="12" id="KW-1185">Reference proteome</keyword>
<keyword evidence="3 9" id="KW-0645">Protease</keyword>
<comment type="subcellular location">
    <subcellularLocation>
        <location evidence="9">Cell membrane</location>
        <topology evidence="9">Multi-pass membrane protein</topology>
    </subcellularLocation>
</comment>
<dbReference type="RefSeq" id="WP_198314174.1">
    <property type="nucleotide sequence ID" value="NZ_CP021904.1"/>
</dbReference>
<dbReference type="UniPathway" id="UPA00665"/>
<dbReference type="PANTHER" id="PTHR33695">
    <property type="entry name" value="LIPOPROTEIN SIGNAL PEPTIDASE"/>
    <property type="match status" value="1"/>
</dbReference>
<dbReference type="GO" id="GO:0006508">
    <property type="term" value="P:proteolysis"/>
    <property type="evidence" value="ECO:0007669"/>
    <property type="project" value="UniProtKB-KW"/>
</dbReference>
<dbReference type="Proteomes" id="UP000191055">
    <property type="component" value="Unassembled WGS sequence"/>
</dbReference>
<evidence type="ECO:0000256" key="8">
    <source>
        <dbReference type="ARBA" id="ARBA00023136"/>
    </source>
</evidence>
<evidence type="ECO:0000313" key="11">
    <source>
        <dbReference type="EMBL" id="SKB92129.1"/>
    </source>
</evidence>
<proteinExistence type="inferred from homology"/>
<keyword evidence="6 9" id="KW-0378">Hydrolase</keyword>
<dbReference type="EMBL" id="FUYV01000007">
    <property type="protein sequence ID" value="SKB92129.1"/>
    <property type="molecule type" value="Genomic_DNA"/>
</dbReference>
<feature type="transmembrane region" description="Helical" evidence="9">
    <location>
        <begin position="65"/>
        <end position="85"/>
    </location>
</feature>
<feature type="transmembrane region" description="Helical" evidence="9">
    <location>
        <begin position="41"/>
        <end position="59"/>
    </location>
</feature>
<name>A0A1T5F7H6_9BACT</name>
<dbReference type="HAMAP" id="MF_00161">
    <property type="entry name" value="LspA"/>
    <property type="match status" value="1"/>
</dbReference>
<feature type="transmembrane region" description="Helical" evidence="9">
    <location>
        <begin position="12"/>
        <end position="29"/>
    </location>
</feature>
<evidence type="ECO:0000256" key="9">
    <source>
        <dbReference type="HAMAP-Rule" id="MF_00161"/>
    </source>
</evidence>
<organism evidence="11 12">
    <name type="scientific">Alkalitalea saponilacus</name>
    <dbReference type="NCBI Taxonomy" id="889453"/>
    <lineage>
        <taxon>Bacteria</taxon>
        <taxon>Pseudomonadati</taxon>
        <taxon>Bacteroidota</taxon>
        <taxon>Bacteroidia</taxon>
        <taxon>Marinilabiliales</taxon>
        <taxon>Marinilabiliaceae</taxon>
        <taxon>Alkalitalea</taxon>
    </lineage>
</organism>
<evidence type="ECO:0000256" key="10">
    <source>
        <dbReference type="RuleBase" id="RU004181"/>
    </source>
</evidence>
<dbReference type="NCBIfam" id="NF011369">
    <property type="entry name" value="PRK14788.1"/>
    <property type="match status" value="1"/>
</dbReference>
<accession>A0A1T5F7H6</accession>
<evidence type="ECO:0000256" key="1">
    <source>
        <dbReference type="ARBA" id="ARBA00006139"/>
    </source>
</evidence>
<comment type="catalytic activity">
    <reaction evidence="9">
        <text>Release of signal peptides from bacterial membrane prolipoproteins. Hydrolyzes -Xaa-Yaa-Zaa-|-(S,diacylglyceryl)Cys-, in which Xaa is hydrophobic (preferably Leu), and Yaa (Ala or Ser) and Zaa (Gly or Ala) have small, neutral side chains.</text>
        <dbReference type="EC" id="3.4.23.36"/>
    </reaction>
</comment>
<gene>
    <name evidence="9" type="primary">lspA</name>
    <name evidence="11" type="ORF">SAMN03080601_01506</name>
</gene>
<feature type="transmembrane region" description="Helical" evidence="9">
    <location>
        <begin position="97"/>
        <end position="121"/>
    </location>
</feature>
<keyword evidence="4 9" id="KW-0812">Transmembrane</keyword>
<feature type="active site" evidence="9">
    <location>
        <position position="183"/>
    </location>
</feature>
<sequence>MKVDISKLKLSLIIIGVILIIDQVLKIWIKTNMMLGQEYRIFEWFIIHFVENNGMAFGMELAGEYGKIILSIFRIVAVTAIGWYLYNLTKKDAHTGLIVSVSLVFAGALGNIIDSAFYGMIFDASYGRVATFLPEGGGYAPFLHGKVVDMFYFPLLTGTYPQWLPFVGGNEFIFFRPVFNIADSAITVGIFIILIFQKRFFPEGTL</sequence>
<dbReference type="AlphaFoldDB" id="A0A1T5F7H6"/>
<dbReference type="GO" id="GO:0005886">
    <property type="term" value="C:plasma membrane"/>
    <property type="evidence" value="ECO:0007669"/>
    <property type="project" value="UniProtKB-SubCell"/>
</dbReference>
<evidence type="ECO:0000256" key="5">
    <source>
        <dbReference type="ARBA" id="ARBA00022750"/>
    </source>
</evidence>
<comment type="similarity">
    <text evidence="1 9 10">Belongs to the peptidase A8 family.</text>
</comment>
<comment type="function">
    <text evidence="9">This protein specifically catalyzes the removal of signal peptides from prolipoproteins.</text>
</comment>
<comment type="pathway">
    <text evidence="9">Protein modification; lipoprotein biosynthesis (signal peptide cleavage).</text>
</comment>
<feature type="transmembrane region" description="Helical" evidence="9">
    <location>
        <begin position="173"/>
        <end position="196"/>
    </location>
</feature>
<protein>
    <recommendedName>
        <fullName evidence="9">Lipoprotein signal peptidase</fullName>
        <ecNumber evidence="9">3.4.23.36</ecNumber>
    </recommendedName>
    <alternativeName>
        <fullName evidence="9">Prolipoprotein signal peptidase</fullName>
    </alternativeName>
    <alternativeName>
        <fullName evidence="9">Signal peptidase II</fullName>
        <shortName evidence="9">SPase II</shortName>
    </alternativeName>
</protein>
<reference evidence="12" key="1">
    <citation type="submission" date="2017-02" db="EMBL/GenBank/DDBJ databases">
        <authorList>
            <person name="Varghese N."/>
            <person name="Submissions S."/>
        </authorList>
    </citation>
    <scope>NUCLEOTIDE SEQUENCE [LARGE SCALE GENOMIC DNA]</scope>
    <source>
        <strain evidence="12">DSM 24412</strain>
    </source>
</reference>
<keyword evidence="7 9" id="KW-1133">Transmembrane helix</keyword>
<feature type="active site" evidence="9">
    <location>
        <position position="149"/>
    </location>
</feature>
<keyword evidence="5 9" id="KW-0064">Aspartyl protease</keyword>
<dbReference type="PRINTS" id="PR00781">
    <property type="entry name" value="LIPOSIGPTASE"/>
</dbReference>
<dbReference type="Pfam" id="PF01252">
    <property type="entry name" value="Peptidase_A8"/>
    <property type="match status" value="1"/>
</dbReference>
<evidence type="ECO:0000256" key="6">
    <source>
        <dbReference type="ARBA" id="ARBA00022801"/>
    </source>
</evidence>
<dbReference type="EC" id="3.4.23.36" evidence="9"/>
<evidence type="ECO:0000256" key="7">
    <source>
        <dbReference type="ARBA" id="ARBA00022989"/>
    </source>
</evidence>
<evidence type="ECO:0000256" key="3">
    <source>
        <dbReference type="ARBA" id="ARBA00022670"/>
    </source>
</evidence>
<evidence type="ECO:0000256" key="2">
    <source>
        <dbReference type="ARBA" id="ARBA00022475"/>
    </source>
</evidence>
<evidence type="ECO:0000256" key="4">
    <source>
        <dbReference type="ARBA" id="ARBA00022692"/>
    </source>
</evidence>
<keyword evidence="8 9" id="KW-0472">Membrane</keyword>
<dbReference type="STRING" id="889453.SAMN03080601_01506"/>
<keyword evidence="2 9" id="KW-1003">Cell membrane</keyword>
<evidence type="ECO:0000313" key="12">
    <source>
        <dbReference type="Proteomes" id="UP000191055"/>
    </source>
</evidence>
<dbReference type="InterPro" id="IPR001872">
    <property type="entry name" value="Peptidase_A8"/>
</dbReference>
<dbReference type="PANTHER" id="PTHR33695:SF1">
    <property type="entry name" value="LIPOPROTEIN SIGNAL PEPTIDASE"/>
    <property type="match status" value="1"/>
</dbReference>